<dbReference type="EMBL" id="SJPS01000001">
    <property type="protein sequence ID" value="TWU30173.1"/>
    <property type="molecule type" value="Genomic_DNA"/>
</dbReference>
<evidence type="ECO:0000313" key="2">
    <source>
        <dbReference type="Proteomes" id="UP000318437"/>
    </source>
</evidence>
<evidence type="ECO:0000313" key="1">
    <source>
        <dbReference type="EMBL" id="TWU30173.1"/>
    </source>
</evidence>
<keyword evidence="2" id="KW-1185">Reference proteome</keyword>
<protein>
    <submittedName>
        <fullName evidence="1">Uncharacterized protein</fullName>
    </submittedName>
</protein>
<gene>
    <name evidence="1" type="ORF">Pla144_09590</name>
</gene>
<dbReference type="Proteomes" id="UP000318437">
    <property type="component" value="Unassembled WGS sequence"/>
</dbReference>
<sequence length="75" mass="8413">MDSPPSIAQLSQDFSLLRESFTPQRRLSRESLDWFAISEILIQNENSRAVMLRQPGLRLGITKCGICLLGLSGSY</sequence>
<reference evidence="1 2" key="1">
    <citation type="submission" date="2019-02" db="EMBL/GenBank/DDBJ databases">
        <title>Deep-cultivation of Planctomycetes and their phenomic and genomic characterization uncovers novel biology.</title>
        <authorList>
            <person name="Wiegand S."/>
            <person name="Jogler M."/>
            <person name="Boedeker C."/>
            <person name="Pinto D."/>
            <person name="Vollmers J."/>
            <person name="Rivas-Marin E."/>
            <person name="Kohn T."/>
            <person name="Peeters S.H."/>
            <person name="Heuer A."/>
            <person name="Rast P."/>
            <person name="Oberbeckmann S."/>
            <person name="Bunk B."/>
            <person name="Jeske O."/>
            <person name="Meyerdierks A."/>
            <person name="Storesund J.E."/>
            <person name="Kallscheuer N."/>
            <person name="Luecker S."/>
            <person name="Lage O.M."/>
            <person name="Pohl T."/>
            <person name="Merkel B.J."/>
            <person name="Hornburger P."/>
            <person name="Mueller R.-W."/>
            <person name="Bruemmer F."/>
            <person name="Labrenz M."/>
            <person name="Spormann A.M."/>
            <person name="Op Den Camp H."/>
            <person name="Overmann J."/>
            <person name="Amann R."/>
            <person name="Jetten M.S.M."/>
            <person name="Mascher T."/>
            <person name="Medema M.H."/>
            <person name="Devos D.P."/>
            <person name="Kaster A.-K."/>
            <person name="Ovreas L."/>
            <person name="Rohde M."/>
            <person name="Galperin M.Y."/>
            <person name="Jogler C."/>
        </authorList>
    </citation>
    <scope>NUCLEOTIDE SEQUENCE [LARGE SCALE GENOMIC DNA]</scope>
    <source>
        <strain evidence="1 2">Pla144</strain>
    </source>
</reference>
<dbReference type="AlphaFoldDB" id="A0A5C6CZ15"/>
<comment type="caution">
    <text evidence="1">The sequence shown here is derived from an EMBL/GenBank/DDBJ whole genome shotgun (WGS) entry which is preliminary data.</text>
</comment>
<organism evidence="1 2">
    <name type="scientific">Bythopirellula polymerisocia</name>
    <dbReference type="NCBI Taxonomy" id="2528003"/>
    <lineage>
        <taxon>Bacteria</taxon>
        <taxon>Pseudomonadati</taxon>
        <taxon>Planctomycetota</taxon>
        <taxon>Planctomycetia</taxon>
        <taxon>Pirellulales</taxon>
        <taxon>Lacipirellulaceae</taxon>
        <taxon>Bythopirellula</taxon>
    </lineage>
</organism>
<name>A0A5C6CZ15_9BACT</name>
<proteinExistence type="predicted"/>
<accession>A0A5C6CZ15</accession>